<evidence type="ECO:0000313" key="2">
    <source>
        <dbReference type="EMBL" id="TYL83543.1"/>
    </source>
</evidence>
<name>A0A5D3K201_9BRAD</name>
<reference evidence="2 3" key="1">
    <citation type="submission" date="2019-08" db="EMBL/GenBank/DDBJ databases">
        <title>Bradyrhizobium hipponensis sp. nov., a rhizobium isolated from a Lupinus angustifolius root nodule in Tunisia.</title>
        <authorList>
            <person name="Off K."/>
            <person name="Rejili M."/>
            <person name="Mars M."/>
            <person name="Brachmann A."/>
            <person name="Marin M."/>
        </authorList>
    </citation>
    <scope>NUCLEOTIDE SEQUENCE [LARGE SCALE GENOMIC DNA]</scope>
    <source>
        <strain evidence="2 3">CTAW71</strain>
    </source>
</reference>
<accession>A0A5D3K201</accession>
<keyword evidence="3" id="KW-1185">Reference proteome</keyword>
<dbReference type="OrthoDB" id="337884at2"/>
<dbReference type="Proteomes" id="UP000324758">
    <property type="component" value="Unassembled WGS sequence"/>
</dbReference>
<organism evidence="2 3">
    <name type="scientific">Bradyrhizobium rifense</name>
    <dbReference type="NCBI Taxonomy" id="515499"/>
    <lineage>
        <taxon>Bacteria</taxon>
        <taxon>Pseudomonadati</taxon>
        <taxon>Pseudomonadota</taxon>
        <taxon>Alphaproteobacteria</taxon>
        <taxon>Hyphomicrobiales</taxon>
        <taxon>Nitrobacteraceae</taxon>
        <taxon>Bradyrhizobium</taxon>
    </lineage>
</organism>
<comment type="caution">
    <text evidence="2">The sequence shown here is derived from an EMBL/GenBank/DDBJ whole genome shotgun (WGS) entry which is preliminary data.</text>
</comment>
<feature type="compositionally biased region" description="Basic and acidic residues" evidence="1">
    <location>
        <begin position="1"/>
        <end position="13"/>
    </location>
</feature>
<proteinExistence type="predicted"/>
<protein>
    <submittedName>
        <fullName evidence="2">DUF2442 domain-containing protein</fullName>
    </submittedName>
</protein>
<sequence>MREATAEQRDNHVPMRTGIHWPDLDEDLSVERMIEGRSAAPRPR</sequence>
<dbReference type="AlphaFoldDB" id="A0A5D3K201"/>
<evidence type="ECO:0000313" key="3">
    <source>
        <dbReference type="Proteomes" id="UP000324758"/>
    </source>
</evidence>
<dbReference type="EMBL" id="VSSS01000105">
    <property type="protein sequence ID" value="TYL83543.1"/>
    <property type="molecule type" value="Genomic_DNA"/>
</dbReference>
<feature type="region of interest" description="Disordered" evidence="1">
    <location>
        <begin position="1"/>
        <end position="20"/>
    </location>
</feature>
<dbReference type="Pfam" id="PF10387">
    <property type="entry name" value="DUF2442"/>
    <property type="match status" value="1"/>
</dbReference>
<dbReference type="InterPro" id="IPR018841">
    <property type="entry name" value="DUF2442"/>
</dbReference>
<gene>
    <name evidence="2" type="ORF">FXB40_46165</name>
</gene>
<dbReference type="Gene3D" id="3.30.2020.40">
    <property type="entry name" value="Uncharacterised protein PF10387, DUF2442"/>
    <property type="match status" value="1"/>
</dbReference>
<dbReference type="RefSeq" id="WP_148778888.1">
    <property type="nucleotide sequence ID" value="NZ_VSSS01000105.1"/>
</dbReference>
<evidence type="ECO:0000256" key="1">
    <source>
        <dbReference type="SAM" id="MobiDB-lite"/>
    </source>
</evidence>